<keyword evidence="2" id="KW-1185">Reference proteome</keyword>
<protein>
    <submittedName>
        <fullName evidence="3">Uncharacterized protein</fullName>
    </submittedName>
</protein>
<dbReference type="AlphaFoldDB" id="A0A914VPC7"/>
<evidence type="ECO:0000256" key="1">
    <source>
        <dbReference type="SAM" id="MobiDB-lite"/>
    </source>
</evidence>
<dbReference type="Proteomes" id="UP000887566">
    <property type="component" value="Unplaced"/>
</dbReference>
<proteinExistence type="predicted"/>
<feature type="region of interest" description="Disordered" evidence="1">
    <location>
        <begin position="139"/>
        <end position="189"/>
    </location>
</feature>
<feature type="region of interest" description="Disordered" evidence="1">
    <location>
        <begin position="1"/>
        <end position="91"/>
    </location>
</feature>
<dbReference type="WBParaSite" id="PSAMB.scaffold2277size24175.g17203.t1">
    <property type="protein sequence ID" value="PSAMB.scaffold2277size24175.g17203.t1"/>
    <property type="gene ID" value="PSAMB.scaffold2277size24175.g17203"/>
</dbReference>
<organism evidence="2 3">
    <name type="scientific">Plectus sambesii</name>
    <dbReference type="NCBI Taxonomy" id="2011161"/>
    <lineage>
        <taxon>Eukaryota</taxon>
        <taxon>Metazoa</taxon>
        <taxon>Ecdysozoa</taxon>
        <taxon>Nematoda</taxon>
        <taxon>Chromadorea</taxon>
        <taxon>Plectida</taxon>
        <taxon>Plectina</taxon>
        <taxon>Plectoidea</taxon>
        <taxon>Plectidae</taxon>
        <taxon>Plectus</taxon>
    </lineage>
</organism>
<evidence type="ECO:0000313" key="2">
    <source>
        <dbReference type="Proteomes" id="UP000887566"/>
    </source>
</evidence>
<sequence>MDGRGAKEQPLFGTCRRPSSLTYRGGNKTQRRRHNRPDQTQPTTPPGPTLAAAAAAEWNSQTNSQGRESCATSDLDNQSAENGADDSDSARLLSLGRLAPAALRRKRPGDLGNKADCSRFLRRFKTVGRRVTVGGQLRPSQVIGPRAPRQSSGPPAIPSSAGAVTVASVDDATKGAGGHGDQSADQCAN</sequence>
<feature type="compositionally biased region" description="Polar residues" evidence="1">
    <location>
        <begin position="58"/>
        <end position="81"/>
    </location>
</feature>
<accession>A0A914VPC7</accession>
<evidence type="ECO:0000313" key="3">
    <source>
        <dbReference type="WBParaSite" id="PSAMB.scaffold2277size24175.g17203.t1"/>
    </source>
</evidence>
<feature type="compositionally biased region" description="Low complexity" evidence="1">
    <location>
        <begin position="151"/>
        <end position="163"/>
    </location>
</feature>
<name>A0A914VPC7_9BILA</name>
<reference evidence="3" key="1">
    <citation type="submission" date="2022-11" db="UniProtKB">
        <authorList>
            <consortium name="WormBaseParasite"/>
        </authorList>
    </citation>
    <scope>IDENTIFICATION</scope>
</reference>